<protein>
    <submittedName>
        <fullName evidence="2">Uncharacterized protein</fullName>
    </submittedName>
</protein>
<accession>A0A1Y4L2M5</accession>
<organism evidence="2 3">
    <name type="scientific">Butyricicoccus pullicaecorum</name>
    <dbReference type="NCBI Taxonomy" id="501571"/>
    <lineage>
        <taxon>Bacteria</taxon>
        <taxon>Bacillati</taxon>
        <taxon>Bacillota</taxon>
        <taxon>Clostridia</taxon>
        <taxon>Eubacteriales</taxon>
        <taxon>Butyricicoccaceae</taxon>
        <taxon>Butyricicoccus</taxon>
    </lineage>
</organism>
<evidence type="ECO:0000313" key="2">
    <source>
        <dbReference type="EMBL" id="OUP50070.1"/>
    </source>
</evidence>
<name>A0A1Y4L2M5_9FIRM</name>
<evidence type="ECO:0000313" key="3">
    <source>
        <dbReference type="Proteomes" id="UP000195897"/>
    </source>
</evidence>
<feature type="non-terminal residue" evidence="2">
    <location>
        <position position="453"/>
    </location>
</feature>
<dbReference type="RefSeq" id="WP_143287756.1">
    <property type="nucleotide sequence ID" value="NZ_NFKK01000032.1"/>
</dbReference>
<feature type="compositionally biased region" description="Polar residues" evidence="1">
    <location>
        <begin position="433"/>
        <end position="446"/>
    </location>
</feature>
<evidence type="ECO:0000256" key="1">
    <source>
        <dbReference type="SAM" id="MobiDB-lite"/>
    </source>
</evidence>
<dbReference type="EMBL" id="NFKK01000032">
    <property type="protein sequence ID" value="OUP50070.1"/>
    <property type="molecule type" value="Genomic_DNA"/>
</dbReference>
<dbReference type="AlphaFoldDB" id="A0A1Y4L2M5"/>
<gene>
    <name evidence="2" type="ORF">B5F17_14140</name>
</gene>
<comment type="caution">
    <text evidence="2">The sequence shown here is derived from an EMBL/GenBank/DDBJ whole genome shotgun (WGS) entry which is preliminary data.</text>
</comment>
<sequence length="453" mass="50499">MIDRSSAYDQAVTARHRRITVRATFDLRDPDAVVSGAASSAQSPYSQIAQVYDEITDQTDYKLGTLEQDRIQLDGSWALPPDDPDEVAAEQLGWWGGVLSGADGTFVSPQPYIELSFSGMSILQAFTLWFSQNSYDGVPESFRVDVYSAATLAFSRIVEGNADHQVLIEQFTVHDPTRIRVTMLKWSRPYTYPRLTDLFFGLFEQWSGRDICSVDVLTESTFTGLSLPYSTCDLEAYNKGHRFDPYAPNSLFLSIEERQAIPIDWGIYLPDGSIEWIPGGWYYQQSGGWEIKDITVKWSLVDIIGMLVDRNYSPPDTLPTTLGGWIASIVACLGVNLAGRYIVDDEVKDLALTAAVEDVTDKFCGDVLRYACMATAAWAHQDFETGYLRISKRGYDTGANITGSNMPSWPKMQANEEIADITFKLDDNQEVTFPGTNTASDKSLTVDNPFVHT</sequence>
<reference evidence="3" key="1">
    <citation type="submission" date="2017-04" db="EMBL/GenBank/DDBJ databases">
        <title>Function of individual gut microbiota members based on whole genome sequencing of pure cultures obtained from chicken caecum.</title>
        <authorList>
            <person name="Medvecky M."/>
            <person name="Cejkova D."/>
            <person name="Polansky O."/>
            <person name="Karasova D."/>
            <person name="Kubasova T."/>
            <person name="Cizek A."/>
            <person name="Rychlik I."/>
        </authorList>
    </citation>
    <scope>NUCLEOTIDE SEQUENCE [LARGE SCALE GENOMIC DNA]</scope>
    <source>
        <strain evidence="3">An180</strain>
    </source>
</reference>
<proteinExistence type="predicted"/>
<feature type="region of interest" description="Disordered" evidence="1">
    <location>
        <begin position="433"/>
        <end position="453"/>
    </location>
</feature>
<dbReference type="Proteomes" id="UP000195897">
    <property type="component" value="Unassembled WGS sequence"/>
</dbReference>